<feature type="domain" description="Glycoside hydrolase family 33 N-terminal" evidence="9">
    <location>
        <begin position="63"/>
        <end position="221"/>
    </location>
</feature>
<dbReference type="InterPro" id="IPR013320">
    <property type="entry name" value="ConA-like_dom_sf"/>
</dbReference>
<evidence type="ECO:0000256" key="1">
    <source>
        <dbReference type="ARBA" id="ARBA00000427"/>
    </source>
</evidence>
<comment type="catalytic activity">
    <reaction evidence="1">
        <text>Hydrolysis of alpha-(2-&gt;3)-, alpha-(2-&gt;6)-, alpha-(2-&gt;8)- glycosidic linkages of terminal sialic acid residues in oligosaccharides, glycoproteins, glycolipids, colominic acid and synthetic substrates.</text>
        <dbReference type="EC" id="3.2.1.18"/>
    </reaction>
</comment>
<dbReference type="AlphaFoldDB" id="A0A174CR53"/>
<dbReference type="InterPro" id="IPR036278">
    <property type="entry name" value="Sialidase_sf"/>
</dbReference>
<dbReference type="InterPro" id="IPR023364">
    <property type="entry name" value="Trans_sialidase_dom3"/>
</dbReference>
<dbReference type="CDD" id="cd15482">
    <property type="entry name" value="Sialidase_non-viral"/>
    <property type="match status" value="1"/>
</dbReference>
<dbReference type="GO" id="GO:0016020">
    <property type="term" value="C:membrane"/>
    <property type="evidence" value="ECO:0007669"/>
    <property type="project" value="TreeGrafter"/>
</dbReference>
<dbReference type="SUPFAM" id="SSF49899">
    <property type="entry name" value="Concanavalin A-like lectins/glucanases"/>
    <property type="match status" value="3"/>
</dbReference>
<evidence type="ECO:0000256" key="5">
    <source>
        <dbReference type="ARBA" id="ARBA00022737"/>
    </source>
</evidence>
<dbReference type="InterPro" id="IPR026856">
    <property type="entry name" value="Sialidase_fam"/>
</dbReference>
<dbReference type="Pfam" id="PF02973">
    <property type="entry name" value="Sialidase"/>
    <property type="match status" value="3"/>
</dbReference>
<evidence type="ECO:0000313" key="12">
    <source>
        <dbReference type="Proteomes" id="UP000095746"/>
    </source>
</evidence>
<evidence type="ECO:0000256" key="3">
    <source>
        <dbReference type="ARBA" id="ARBA00012733"/>
    </source>
</evidence>
<gene>
    <name evidence="11" type="primary">nanA_1</name>
    <name evidence="11" type="ORF">ERS852411_01048</name>
</gene>
<feature type="domain" description="Glycoside hydrolase family 33 N-terminal" evidence="9">
    <location>
        <begin position="736"/>
        <end position="899"/>
    </location>
</feature>
<proteinExistence type="inferred from homology"/>
<dbReference type="PANTHER" id="PTHR10628">
    <property type="entry name" value="SIALIDASE"/>
    <property type="match status" value="1"/>
</dbReference>
<dbReference type="EC" id="3.2.1.18" evidence="3"/>
<dbReference type="GO" id="GO:0006689">
    <property type="term" value="P:ganglioside catabolic process"/>
    <property type="evidence" value="ECO:0007669"/>
    <property type="project" value="TreeGrafter"/>
</dbReference>
<feature type="domain" description="Sialidase" evidence="10">
    <location>
        <begin position="439"/>
        <end position="585"/>
    </location>
</feature>
<feature type="chain" id="PRO_5038704718" description="exo-alpha-sialidase" evidence="8">
    <location>
        <begin position="29"/>
        <end position="1092"/>
    </location>
</feature>
<keyword evidence="5" id="KW-0677">Repeat</keyword>
<keyword evidence="6 11" id="KW-0378">Hydrolase</keyword>
<dbReference type="GO" id="GO:0009313">
    <property type="term" value="P:oligosaccharide catabolic process"/>
    <property type="evidence" value="ECO:0007669"/>
    <property type="project" value="TreeGrafter"/>
</dbReference>
<dbReference type="EMBL" id="CYZT01000050">
    <property type="protein sequence ID" value="CUO14689.1"/>
    <property type="molecule type" value="Genomic_DNA"/>
</dbReference>
<evidence type="ECO:0000259" key="10">
    <source>
        <dbReference type="Pfam" id="PF13088"/>
    </source>
</evidence>
<dbReference type="GO" id="GO:0004308">
    <property type="term" value="F:exo-alpha-sialidase activity"/>
    <property type="evidence" value="ECO:0007669"/>
    <property type="project" value="UniProtKB-EC"/>
</dbReference>
<organism evidence="11 12">
    <name type="scientific">Flavonifractor plautii</name>
    <name type="common">Fusobacterium plautii</name>
    <dbReference type="NCBI Taxonomy" id="292800"/>
    <lineage>
        <taxon>Bacteria</taxon>
        <taxon>Bacillati</taxon>
        <taxon>Bacillota</taxon>
        <taxon>Clostridia</taxon>
        <taxon>Eubacteriales</taxon>
        <taxon>Oscillospiraceae</taxon>
        <taxon>Flavonifractor</taxon>
    </lineage>
</organism>
<dbReference type="Proteomes" id="UP000095746">
    <property type="component" value="Unassembled WGS sequence"/>
</dbReference>
<evidence type="ECO:0000256" key="2">
    <source>
        <dbReference type="ARBA" id="ARBA00009348"/>
    </source>
</evidence>
<protein>
    <recommendedName>
        <fullName evidence="3">exo-alpha-sialidase</fullName>
        <ecNumber evidence="3">3.2.1.18</ecNumber>
    </recommendedName>
</protein>
<dbReference type="InterPro" id="IPR004124">
    <property type="entry name" value="Glyco_hydro_33_N"/>
</dbReference>
<comment type="similarity">
    <text evidence="2">Belongs to the glycosyl hydrolase 33 family.</text>
</comment>
<feature type="domain" description="Glycoside hydrolase family 33 N-terminal" evidence="9">
    <location>
        <begin position="915"/>
        <end position="1087"/>
    </location>
</feature>
<evidence type="ECO:0000256" key="6">
    <source>
        <dbReference type="ARBA" id="ARBA00022801"/>
    </source>
</evidence>
<keyword evidence="7 11" id="KW-0326">Glycosidase</keyword>
<dbReference type="Gene3D" id="2.40.220.10">
    <property type="entry name" value="Intramolecular Trans-sialidase, Domain 3"/>
    <property type="match status" value="1"/>
</dbReference>
<sequence length="1092" mass="118613">MKQHKRLPLALLLVFALCIQILSFTSAAAALADPEPVFSASDMTFSSGTDAVALPQSAVTQLSGLSSGTIIVDFTPTAMSTANCLFSLSNSSVTDAYFNLYIDNRGFLGLEVRNHGETRYVNLQGPAEVTRNTRHIMALSADPQEGYKFYFDGDMVFQMPVALYELWEYDYRFMSTVNSADVGYMGATYRNGAFGYPYYGTIDSVRVYDTALAQDVLEAETYIEKDSGIIRQENVFSFEDWNTEGIRIPSILRTDKGTIIATGDIRFGDAAGASNDPPNNCDIGIRVSSDDGATWSQPKMLLNFLDYPNEPQVPMKTDSASYCDSLLVKGQNGRVFFFCDAMTGNVRAPYAAASTGYTSDGYLILKDSAGTQYELHEDDGTVYLNGAATDYTVGPDFTLYKNGQEAGNIFYTNYGTYDASAVPRKTELRVINTVFLIMCYSDDGGYTWSDPKLMNYGFKTSDMKHFGTAPGIGIVIQTGKYQGRILVPLYYNSNSFSGMSGAVLYSDDNGATWHLGESPNDARAAAGLSKIGMGEIQIVEMPPEGDDVSTQLKMFVRQSGGVLIATSYDGGQTWAPDMPRDPTLVAPTPYGGCQQSVINYSHPIDGKPAVIFANAAANSRSNGTIRIGLINENGTNSEGRINYTFDWKYKKVIRSGEFGYSCLMEQPNGNIVCFYEQESRPDNIHSLVFGEYTLDYIKDIKPTPDTPNLVYSSSEKVLPLSDGTYTPIGPELPSIAGLHEGTILVRFTPTSTDSIHSLIGVSNGQTGNQNSYFHLYYSNARLGFEIRRQEGGDFEKNSAPVTIEAGKEYCAAFTADPDYGYQLFLNGEMVLDLPLSELTASSGYGFMADIPGIDSGYLGMTRRQAPSGQPAAFEYPFTGTIHNVQIFDGVFSAEHMKQVTYVASSGSNVYSNSGVTITPSQPVQIDDDSVTDIAAMHSGAIVVEFTPQISSIHSLIGISNSTTANSHFHLYVGGGVLGYEIRRQNGGDFVKSSAAVDMTSGEKHIAAFTADPDTGYKLFFDGELVQVIPPAELPSTGYGFISDIPGINAGYLGKTARSGNQYPYNGSIENIKVFNTDIPDDTLTAWTLSGGF</sequence>
<feature type="signal peptide" evidence="8">
    <location>
        <begin position="1"/>
        <end position="28"/>
    </location>
</feature>
<reference evidence="11 12" key="1">
    <citation type="submission" date="2015-09" db="EMBL/GenBank/DDBJ databases">
        <authorList>
            <consortium name="Pathogen Informatics"/>
        </authorList>
    </citation>
    <scope>NUCLEOTIDE SEQUENCE [LARGE SCALE GENOMIC DNA]</scope>
    <source>
        <strain evidence="11 12">2789STDY5608854</strain>
    </source>
</reference>
<dbReference type="GO" id="GO:0005737">
    <property type="term" value="C:cytoplasm"/>
    <property type="evidence" value="ECO:0007669"/>
    <property type="project" value="TreeGrafter"/>
</dbReference>
<evidence type="ECO:0000256" key="8">
    <source>
        <dbReference type="SAM" id="SignalP"/>
    </source>
</evidence>
<evidence type="ECO:0000256" key="4">
    <source>
        <dbReference type="ARBA" id="ARBA00022729"/>
    </source>
</evidence>
<accession>A0A174CR53</accession>
<dbReference type="Gene3D" id="2.60.120.200">
    <property type="match status" value="3"/>
</dbReference>
<evidence type="ECO:0000313" key="11">
    <source>
        <dbReference type="EMBL" id="CUO14689.1"/>
    </source>
</evidence>
<dbReference type="PANTHER" id="PTHR10628:SF30">
    <property type="entry name" value="EXO-ALPHA-SIALIDASE"/>
    <property type="match status" value="1"/>
</dbReference>
<evidence type="ECO:0000256" key="7">
    <source>
        <dbReference type="ARBA" id="ARBA00023295"/>
    </source>
</evidence>
<dbReference type="SUPFAM" id="SSF50939">
    <property type="entry name" value="Sialidases"/>
    <property type="match status" value="1"/>
</dbReference>
<dbReference type="Pfam" id="PF13088">
    <property type="entry name" value="BNR_2"/>
    <property type="match status" value="1"/>
</dbReference>
<dbReference type="InterPro" id="IPR011040">
    <property type="entry name" value="Sialidase"/>
</dbReference>
<name>A0A174CR53_FLAPL</name>
<keyword evidence="4 8" id="KW-0732">Signal</keyword>
<evidence type="ECO:0000259" key="9">
    <source>
        <dbReference type="Pfam" id="PF02973"/>
    </source>
</evidence>
<dbReference type="Gene3D" id="2.120.10.10">
    <property type="match status" value="1"/>
</dbReference>